<dbReference type="RefSeq" id="WP_322876678.1">
    <property type="nucleotide sequence ID" value="NZ_JAVMIP010000001.1"/>
</dbReference>
<comment type="caution">
    <text evidence="2">The sequence shown here is derived from an EMBL/GenBank/DDBJ whole genome shotgun (WGS) entry which is preliminary data.</text>
</comment>
<reference evidence="3" key="1">
    <citation type="submission" date="2023-07" db="EMBL/GenBank/DDBJ databases">
        <authorList>
            <person name="Luz R."/>
            <person name="Cordeiro R."/>
            <person name="Fonseca A."/>
            <person name="Goncalves V."/>
        </authorList>
    </citation>
    <scope>NUCLEOTIDE SEQUENCE [LARGE SCALE GENOMIC DNA]</scope>
    <source>
        <strain evidence="3">BACA0444</strain>
    </source>
</reference>
<dbReference type="AlphaFoldDB" id="A0AAE4JUS8"/>
<name>A0AAE4JUS8_9CYAN</name>
<keyword evidence="3" id="KW-1185">Reference proteome</keyword>
<dbReference type="Proteomes" id="UP001268256">
    <property type="component" value="Unassembled WGS sequence"/>
</dbReference>
<dbReference type="Gene3D" id="3.90.1570.10">
    <property type="entry name" value="tt1808, chain A"/>
    <property type="match status" value="1"/>
</dbReference>
<evidence type="ECO:0000313" key="2">
    <source>
        <dbReference type="EMBL" id="MDS3859346.1"/>
    </source>
</evidence>
<dbReference type="PANTHER" id="PTHR47152">
    <property type="entry name" value="SLR2084 PROTEIN-RELATED"/>
    <property type="match status" value="1"/>
</dbReference>
<dbReference type="SUPFAM" id="SSF52980">
    <property type="entry name" value="Restriction endonuclease-like"/>
    <property type="match status" value="1"/>
</dbReference>
<keyword evidence="2" id="KW-0378">Hydrolase</keyword>
<dbReference type="InterPro" id="IPR011335">
    <property type="entry name" value="Restrct_endonuc-II-like"/>
</dbReference>
<evidence type="ECO:0000313" key="3">
    <source>
        <dbReference type="Proteomes" id="UP001268256"/>
    </source>
</evidence>
<protein>
    <submittedName>
        <fullName evidence="2">Uma2 family endonuclease</fullName>
    </submittedName>
</protein>
<dbReference type="Pfam" id="PF05685">
    <property type="entry name" value="Uma2"/>
    <property type="match status" value="1"/>
</dbReference>
<dbReference type="EMBL" id="JAVMIP010000001">
    <property type="protein sequence ID" value="MDS3859346.1"/>
    <property type="molecule type" value="Genomic_DNA"/>
</dbReference>
<accession>A0AAE4JUS8</accession>
<keyword evidence="2" id="KW-0540">Nuclease</keyword>
<evidence type="ECO:0000259" key="1">
    <source>
        <dbReference type="Pfam" id="PF05685"/>
    </source>
</evidence>
<proteinExistence type="predicted"/>
<gene>
    <name evidence="2" type="ORF">RIF25_00855</name>
</gene>
<feature type="domain" description="Putative restriction endonuclease" evidence="1">
    <location>
        <begin position="8"/>
        <end position="159"/>
    </location>
</feature>
<dbReference type="InterPro" id="IPR008538">
    <property type="entry name" value="Uma2"/>
</dbReference>
<organism evidence="2 3">
    <name type="scientific">Pseudocalidococcus azoricus BACA0444</name>
    <dbReference type="NCBI Taxonomy" id="2918990"/>
    <lineage>
        <taxon>Bacteria</taxon>
        <taxon>Bacillati</taxon>
        <taxon>Cyanobacteriota</taxon>
        <taxon>Cyanophyceae</taxon>
        <taxon>Acaryochloridales</taxon>
        <taxon>Thermosynechococcaceae</taxon>
        <taxon>Pseudocalidococcus</taxon>
        <taxon>Pseudocalidococcus azoricus</taxon>
    </lineage>
</organism>
<dbReference type="InterPro" id="IPR012296">
    <property type="entry name" value="Nuclease_put_TT1808"/>
</dbReference>
<dbReference type="CDD" id="cd06260">
    <property type="entry name" value="DUF820-like"/>
    <property type="match status" value="1"/>
</dbReference>
<keyword evidence="2" id="KW-0255">Endonuclease</keyword>
<dbReference type="GO" id="GO:0004519">
    <property type="term" value="F:endonuclease activity"/>
    <property type="evidence" value="ECO:0007669"/>
    <property type="project" value="UniProtKB-KW"/>
</dbReference>
<sequence length="200" mass="23093">MIVHNLTWDKYQQLLQSLPQTRHLRLAYDRGTLEITIPLEPHEFTRELISLFIRVLVTEMGLKLKTMGSTTLSRPDLERGVEPDCAYYIQNQAKVIGRTVNLAQDPPPDLVVEVDFSHSDLNKNQLYAALGVPEFWRYNGQEWQIFQLQEDRYIECETSPTFPWVAKSYLYNFLAQAQGDEAAAELAWPALVQHQSQGQK</sequence>